<organism evidence="6 7">
    <name type="scientific">Babesia divergens</name>
    <dbReference type="NCBI Taxonomy" id="32595"/>
    <lineage>
        <taxon>Eukaryota</taxon>
        <taxon>Sar</taxon>
        <taxon>Alveolata</taxon>
        <taxon>Apicomplexa</taxon>
        <taxon>Aconoidasida</taxon>
        <taxon>Piroplasmida</taxon>
        <taxon>Babesiidae</taxon>
        <taxon>Babesia</taxon>
    </lineage>
</organism>
<feature type="signal peptide" evidence="5">
    <location>
        <begin position="1"/>
        <end position="20"/>
    </location>
</feature>
<dbReference type="EMBL" id="JAHBMH010000062">
    <property type="protein sequence ID" value="KAK1934765.1"/>
    <property type="molecule type" value="Genomic_DNA"/>
</dbReference>
<dbReference type="InterPro" id="IPR001790">
    <property type="entry name" value="Ribosomal_uL10"/>
</dbReference>
<evidence type="ECO:0000256" key="1">
    <source>
        <dbReference type="ARBA" id="ARBA00008889"/>
    </source>
</evidence>
<keyword evidence="3" id="KW-0687">Ribonucleoprotein</keyword>
<gene>
    <name evidence="6" type="ORF">X943_001144</name>
</gene>
<feature type="region of interest" description="Disordered" evidence="4">
    <location>
        <begin position="235"/>
        <end position="259"/>
    </location>
</feature>
<protein>
    <submittedName>
        <fullName evidence="6">Membrane protein</fullName>
    </submittedName>
</protein>
<evidence type="ECO:0000256" key="3">
    <source>
        <dbReference type="ARBA" id="ARBA00023274"/>
    </source>
</evidence>
<sequence length="259" mass="29252">MFSHSIALLFVYLFAVVCNSFVVRRASPRSFSLYGMRIVEPKLPKTTKRYCTTRAGKTEIIVLLKELLSRSKAILRFTYKRFTPNERLTLNKKLKPFISKGKDGSEEAAKLRMVKNTLMEKAMENTEWEIFAPRLHGPSMCCFIFNEEKLPHILSTFEKLRMSDKNIRRHVTLDSASYAGKVIEPPKLFELSNYASKNHLIARLMCALSGNTTRIACGLNSLATKLAVALNETTRPNDQGNVAPQENVSVSAVEEADSK</sequence>
<feature type="compositionally biased region" description="Polar residues" evidence="4">
    <location>
        <begin position="235"/>
        <end position="250"/>
    </location>
</feature>
<dbReference type="Pfam" id="PF00466">
    <property type="entry name" value="Ribosomal_L10"/>
    <property type="match status" value="1"/>
</dbReference>
<dbReference type="InterPro" id="IPR043141">
    <property type="entry name" value="Ribosomal_uL10-like_sf"/>
</dbReference>
<dbReference type="PANTHER" id="PTHR11560">
    <property type="entry name" value="39S RIBOSOMAL PROTEIN L10, MITOCHONDRIAL"/>
    <property type="match status" value="1"/>
</dbReference>
<dbReference type="AlphaFoldDB" id="A0AAD9GAF8"/>
<dbReference type="SUPFAM" id="SSF160369">
    <property type="entry name" value="Ribosomal protein L10-like"/>
    <property type="match status" value="1"/>
</dbReference>
<reference evidence="6" key="1">
    <citation type="journal article" date="2014" name="Nucleic Acids Res.">
        <title>The evolutionary dynamics of variant antigen genes in Babesia reveal a history of genomic innovation underlying host-parasite interaction.</title>
        <authorList>
            <person name="Jackson A.P."/>
            <person name="Otto T.D."/>
            <person name="Darby A."/>
            <person name="Ramaprasad A."/>
            <person name="Xia D."/>
            <person name="Echaide I.E."/>
            <person name="Farber M."/>
            <person name="Gahlot S."/>
            <person name="Gamble J."/>
            <person name="Gupta D."/>
            <person name="Gupta Y."/>
            <person name="Jackson L."/>
            <person name="Malandrin L."/>
            <person name="Malas T.B."/>
            <person name="Moussa E."/>
            <person name="Nair M."/>
            <person name="Reid A.J."/>
            <person name="Sanders M."/>
            <person name="Sharma J."/>
            <person name="Tracey A."/>
            <person name="Quail M.A."/>
            <person name="Weir W."/>
            <person name="Wastling J.M."/>
            <person name="Hall N."/>
            <person name="Willadsen P."/>
            <person name="Lingelbach K."/>
            <person name="Shiels B."/>
            <person name="Tait A."/>
            <person name="Berriman M."/>
            <person name="Allred D.R."/>
            <person name="Pain A."/>
        </authorList>
    </citation>
    <scope>NUCLEOTIDE SEQUENCE</scope>
    <source>
        <strain evidence="6">1802A</strain>
    </source>
</reference>
<keyword evidence="5" id="KW-0732">Signal</keyword>
<evidence type="ECO:0000313" key="6">
    <source>
        <dbReference type="EMBL" id="KAK1934765.1"/>
    </source>
</evidence>
<dbReference type="Gene3D" id="3.30.70.1730">
    <property type="match status" value="1"/>
</dbReference>
<proteinExistence type="inferred from homology"/>
<dbReference type="GO" id="GO:1990904">
    <property type="term" value="C:ribonucleoprotein complex"/>
    <property type="evidence" value="ECO:0007669"/>
    <property type="project" value="UniProtKB-KW"/>
</dbReference>
<evidence type="ECO:0000256" key="4">
    <source>
        <dbReference type="SAM" id="MobiDB-lite"/>
    </source>
</evidence>
<dbReference type="GO" id="GO:0005840">
    <property type="term" value="C:ribosome"/>
    <property type="evidence" value="ECO:0007669"/>
    <property type="project" value="UniProtKB-KW"/>
</dbReference>
<evidence type="ECO:0000313" key="7">
    <source>
        <dbReference type="Proteomes" id="UP001195914"/>
    </source>
</evidence>
<comment type="similarity">
    <text evidence="1">Belongs to the universal ribosomal protein uL10 family.</text>
</comment>
<evidence type="ECO:0000256" key="2">
    <source>
        <dbReference type="ARBA" id="ARBA00022980"/>
    </source>
</evidence>
<feature type="chain" id="PRO_5042140526" evidence="5">
    <location>
        <begin position="21"/>
        <end position="259"/>
    </location>
</feature>
<keyword evidence="2" id="KW-0689">Ribosomal protein</keyword>
<dbReference type="Proteomes" id="UP001195914">
    <property type="component" value="Unassembled WGS sequence"/>
</dbReference>
<dbReference type="InterPro" id="IPR047865">
    <property type="entry name" value="Ribosomal_uL10_bac_type"/>
</dbReference>
<evidence type="ECO:0000256" key="5">
    <source>
        <dbReference type="SAM" id="SignalP"/>
    </source>
</evidence>
<reference evidence="6" key="2">
    <citation type="submission" date="2021-05" db="EMBL/GenBank/DDBJ databases">
        <authorList>
            <person name="Pain A."/>
        </authorList>
    </citation>
    <scope>NUCLEOTIDE SEQUENCE</scope>
    <source>
        <strain evidence="6">1802A</strain>
    </source>
</reference>
<accession>A0AAD9GAF8</accession>
<name>A0AAD9GAF8_BABDI</name>
<keyword evidence="7" id="KW-1185">Reference proteome</keyword>
<comment type="caution">
    <text evidence="6">The sequence shown here is derived from an EMBL/GenBank/DDBJ whole genome shotgun (WGS) entry which is preliminary data.</text>
</comment>